<sequence length="88" mass="10317">MKRIKIIDVPHYETDPKIIVEQLTDFLKTFRKNKLAADLIGDDERSAEFDVSDFDVFASELSEGDAISHRDNHQYRRCRTAAHLCRHR</sequence>
<gene>
    <name evidence="1" type="ORF">OCA8868_01068</name>
</gene>
<dbReference type="AlphaFoldDB" id="A0A238K1C3"/>
<accession>A0A238K1C3</accession>
<organism evidence="1 2">
    <name type="scientific">Octadecabacter ascidiaceicola</name>
    <dbReference type="NCBI Taxonomy" id="1655543"/>
    <lineage>
        <taxon>Bacteria</taxon>
        <taxon>Pseudomonadati</taxon>
        <taxon>Pseudomonadota</taxon>
        <taxon>Alphaproteobacteria</taxon>
        <taxon>Rhodobacterales</taxon>
        <taxon>Roseobacteraceae</taxon>
        <taxon>Octadecabacter</taxon>
    </lineage>
</organism>
<protein>
    <submittedName>
        <fullName evidence="1">Uncharacterized protein</fullName>
    </submittedName>
</protein>
<dbReference type="Proteomes" id="UP000203464">
    <property type="component" value="Unassembled WGS sequence"/>
</dbReference>
<evidence type="ECO:0000313" key="1">
    <source>
        <dbReference type="EMBL" id="SMX36721.1"/>
    </source>
</evidence>
<name>A0A238K1C3_9RHOB</name>
<dbReference type="EMBL" id="FXYD01000002">
    <property type="protein sequence ID" value="SMX36721.1"/>
    <property type="molecule type" value="Genomic_DNA"/>
</dbReference>
<proteinExistence type="predicted"/>
<keyword evidence="2" id="KW-1185">Reference proteome</keyword>
<dbReference type="RefSeq" id="WP_093995553.1">
    <property type="nucleotide sequence ID" value="NZ_FXYD01000002.1"/>
</dbReference>
<dbReference type="OrthoDB" id="5297432at2"/>
<evidence type="ECO:0000313" key="2">
    <source>
        <dbReference type="Proteomes" id="UP000203464"/>
    </source>
</evidence>
<reference evidence="2" key="1">
    <citation type="submission" date="2017-05" db="EMBL/GenBank/DDBJ databases">
        <authorList>
            <person name="Rodrigo-Torres L."/>
            <person name="Arahal R. D."/>
            <person name="Lucena T."/>
        </authorList>
    </citation>
    <scope>NUCLEOTIDE SEQUENCE [LARGE SCALE GENOMIC DNA]</scope>
    <source>
        <strain evidence="2">CECT 8868</strain>
    </source>
</reference>